<keyword evidence="2 9" id="KW-0813">Transport</keyword>
<evidence type="ECO:0000256" key="3">
    <source>
        <dbReference type="ARBA" id="ARBA00022475"/>
    </source>
</evidence>
<accession>A0A9D2KAB8</accession>
<protein>
    <recommendedName>
        <fullName evidence="9">Protein translocase subunit SecE</fullName>
    </recommendedName>
</protein>
<comment type="subcellular location">
    <subcellularLocation>
        <location evidence="9">Cell membrane</location>
        <topology evidence="9">Single-pass membrane protein</topology>
    </subcellularLocation>
    <subcellularLocation>
        <location evidence="1">Membrane</location>
    </subcellularLocation>
</comment>
<dbReference type="Pfam" id="PF00584">
    <property type="entry name" value="SecE"/>
    <property type="match status" value="1"/>
</dbReference>
<comment type="caution">
    <text evidence="10">The sequence shown here is derived from an EMBL/GenBank/DDBJ whole genome shotgun (WGS) entry which is preliminary data.</text>
</comment>
<keyword evidence="3 9" id="KW-1003">Cell membrane</keyword>
<keyword evidence="8 9" id="KW-0472">Membrane</keyword>
<evidence type="ECO:0000313" key="10">
    <source>
        <dbReference type="EMBL" id="HIZ88580.1"/>
    </source>
</evidence>
<keyword evidence="7 9" id="KW-0811">Translocation</keyword>
<name>A0A9D2KAB8_9BACT</name>
<evidence type="ECO:0000256" key="6">
    <source>
        <dbReference type="ARBA" id="ARBA00022989"/>
    </source>
</evidence>
<reference evidence="10" key="2">
    <citation type="submission" date="2021-04" db="EMBL/GenBank/DDBJ databases">
        <authorList>
            <person name="Gilroy R."/>
        </authorList>
    </citation>
    <scope>NUCLEOTIDE SEQUENCE</scope>
    <source>
        <strain evidence="10">ChiW4-1371</strain>
    </source>
</reference>
<evidence type="ECO:0000256" key="4">
    <source>
        <dbReference type="ARBA" id="ARBA00022692"/>
    </source>
</evidence>
<dbReference type="PANTHER" id="PTHR33910:SF1">
    <property type="entry name" value="PROTEIN TRANSLOCASE SUBUNIT SECE"/>
    <property type="match status" value="1"/>
</dbReference>
<comment type="function">
    <text evidence="9">Essential subunit of the Sec protein translocation channel SecYEG. Clamps together the 2 halves of SecY. May contact the channel plug during translocation.</text>
</comment>
<keyword evidence="5 9" id="KW-0653">Protein transport</keyword>
<gene>
    <name evidence="9 10" type="primary">secE</name>
    <name evidence="10" type="ORF">H9804_01440</name>
</gene>
<evidence type="ECO:0000256" key="5">
    <source>
        <dbReference type="ARBA" id="ARBA00022927"/>
    </source>
</evidence>
<dbReference type="InterPro" id="IPR001901">
    <property type="entry name" value="Translocase_SecE/Sec61-g"/>
</dbReference>
<sequence>MKSFKPVSFYNQVRDELKKVNWPTKEATISTSIVVVVVVGLITAYLGIVDAIVSRLAQQIIG</sequence>
<dbReference type="GO" id="GO:0009306">
    <property type="term" value="P:protein secretion"/>
    <property type="evidence" value="ECO:0007669"/>
    <property type="project" value="UniProtKB-UniRule"/>
</dbReference>
<dbReference type="InterPro" id="IPR005807">
    <property type="entry name" value="SecE_bac"/>
</dbReference>
<dbReference type="InterPro" id="IPR038379">
    <property type="entry name" value="SecE_sf"/>
</dbReference>
<comment type="subunit">
    <text evidence="9">Component of the Sec protein translocase complex. Heterotrimer consisting of SecY, SecE and SecG subunits. The heterotrimers can form oligomers, although 1 heterotrimer is thought to be able to translocate proteins. Interacts with the ribosome. Interacts with SecDF, and other proteins may be involved. Interacts with SecA.</text>
</comment>
<dbReference type="HAMAP" id="MF_00422">
    <property type="entry name" value="SecE"/>
    <property type="match status" value="1"/>
</dbReference>
<keyword evidence="6 9" id="KW-1133">Transmembrane helix</keyword>
<evidence type="ECO:0000256" key="7">
    <source>
        <dbReference type="ARBA" id="ARBA00023010"/>
    </source>
</evidence>
<proteinExistence type="inferred from homology"/>
<dbReference type="GO" id="GO:0008320">
    <property type="term" value="F:protein transmembrane transporter activity"/>
    <property type="evidence" value="ECO:0007669"/>
    <property type="project" value="UniProtKB-UniRule"/>
</dbReference>
<dbReference type="NCBIfam" id="TIGR00964">
    <property type="entry name" value="secE_bact"/>
    <property type="match status" value="1"/>
</dbReference>
<comment type="similarity">
    <text evidence="9">Belongs to the SecE/SEC61-gamma family.</text>
</comment>
<evidence type="ECO:0000256" key="2">
    <source>
        <dbReference type="ARBA" id="ARBA00022448"/>
    </source>
</evidence>
<dbReference type="GO" id="GO:0005886">
    <property type="term" value="C:plasma membrane"/>
    <property type="evidence" value="ECO:0007669"/>
    <property type="project" value="UniProtKB-SubCell"/>
</dbReference>
<dbReference type="PANTHER" id="PTHR33910">
    <property type="entry name" value="PROTEIN TRANSLOCASE SUBUNIT SECE"/>
    <property type="match status" value="1"/>
</dbReference>
<evidence type="ECO:0000256" key="8">
    <source>
        <dbReference type="ARBA" id="ARBA00023136"/>
    </source>
</evidence>
<organism evidence="10 11">
    <name type="scientific">Candidatus Mucispirillum faecigallinarum</name>
    <dbReference type="NCBI Taxonomy" id="2838699"/>
    <lineage>
        <taxon>Bacteria</taxon>
        <taxon>Pseudomonadati</taxon>
        <taxon>Deferribacterota</taxon>
        <taxon>Deferribacteres</taxon>
        <taxon>Deferribacterales</taxon>
        <taxon>Mucispirillaceae</taxon>
        <taxon>Mucispirillum</taxon>
    </lineage>
</organism>
<reference evidence="10" key="1">
    <citation type="journal article" date="2021" name="PeerJ">
        <title>Extensive microbial diversity within the chicken gut microbiome revealed by metagenomics and culture.</title>
        <authorList>
            <person name="Gilroy R."/>
            <person name="Ravi A."/>
            <person name="Getino M."/>
            <person name="Pursley I."/>
            <person name="Horton D.L."/>
            <person name="Alikhan N.F."/>
            <person name="Baker D."/>
            <person name="Gharbi K."/>
            <person name="Hall N."/>
            <person name="Watson M."/>
            <person name="Adriaenssens E.M."/>
            <person name="Foster-Nyarko E."/>
            <person name="Jarju S."/>
            <person name="Secka A."/>
            <person name="Antonio M."/>
            <person name="Oren A."/>
            <person name="Chaudhuri R.R."/>
            <person name="La Ragione R."/>
            <person name="Hildebrand F."/>
            <person name="Pallen M.J."/>
        </authorList>
    </citation>
    <scope>NUCLEOTIDE SEQUENCE</scope>
    <source>
        <strain evidence="10">ChiW4-1371</strain>
    </source>
</reference>
<dbReference type="Gene3D" id="1.20.5.1030">
    <property type="entry name" value="Preprotein translocase secy subunit"/>
    <property type="match status" value="1"/>
</dbReference>
<dbReference type="GO" id="GO:0043952">
    <property type="term" value="P:protein transport by the Sec complex"/>
    <property type="evidence" value="ECO:0007669"/>
    <property type="project" value="UniProtKB-UniRule"/>
</dbReference>
<evidence type="ECO:0000313" key="11">
    <source>
        <dbReference type="Proteomes" id="UP000824176"/>
    </source>
</evidence>
<dbReference type="EMBL" id="DXAQ01000021">
    <property type="protein sequence ID" value="HIZ88580.1"/>
    <property type="molecule type" value="Genomic_DNA"/>
</dbReference>
<dbReference type="GO" id="GO:0006605">
    <property type="term" value="P:protein targeting"/>
    <property type="evidence" value="ECO:0007669"/>
    <property type="project" value="UniProtKB-UniRule"/>
</dbReference>
<dbReference type="GO" id="GO:0065002">
    <property type="term" value="P:intracellular protein transmembrane transport"/>
    <property type="evidence" value="ECO:0007669"/>
    <property type="project" value="UniProtKB-UniRule"/>
</dbReference>
<feature type="transmembrane region" description="Helical" evidence="9">
    <location>
        <begin position="29"/>
        <end position="53"/>
    </location>
</feature>
<evidence type="ECO:0000256" key="1">
    <source>
        <dbReference type="ARBA" id="ARBA00004370"/>
    </source>
</evidence>
<keyword evidence="4 9" id="KW-0812">Transmembrane</keyword>
<dbReference type="Proteomes" id="UP000824176">
    <property type="component" value="Unassembled WGS sequence"/>
</dbReference>
<dbReference type="AlphaFoldDB" id="A0A9D2KAB8"/>
<evidence type="ECO:0000256" key="9">
    <source>
        <dbReference type="HAMAP-Rule" id="MF_00422"/>
    </source>
</evidence>